<feature type="region of interest" description="Disordered" evidence="1">
    <location>
        <begin position="487"/>
        <end position="508"/>
    </location>
</feature>
<feature type="region of interest" description="Disordered" evidence="1">
    <location>
        <begin position="53"/>
        <end position="83"/>
    </location>
</feature>
<dbReference type="AlphaFoldDB" id="A0A484MCZ9"/>
<sequence>MIPLFNIIAVTNCRQLYARISLPFNQSNASRHAMASAIKGSCTQIKRPLTIAWNKRSSPKSTHPKQTKPDGGKTTASTKHNSSPVTALTALMGWGSRPGTAAIELLNSTLQRGSRASYTFFETFSKNVLTNLLYIKKNLFTEFVSIELGLFFSFGANCTIEVSAASNRRGEYIKILEKRREGKKFILIPSGHRNNDFNLLYKALSFFLEKVTKNSTSAQDKPQPITLSEGPPLIRSHSTDLVKDTLVLQSKFGEEEDSTISDCMVVAESGLPPDAAETPLNVEVIKEDAQPSFLHKVARGKQIDPVQGLEDNLQPYSILYPPLPRFSLSPFANEFIPSMPNSFAALFSQEDAIETSLEPLASDDPLANIDGRNMALSNNAIEDLPHERDEPILYTHSDGEDRAFIDYRLKPLQIDISRCSKTPLFLGRVFKGRKTFSPSHMVTRSKERLLTEGRKNNPLGLLDESDDSANSFANDIIEAFKQSCPVKKETAPKTHHHPITRSQKRKAKKKAKLAKHGPTLTVGIWNWPWGQLLHSGF</sequence>
<dbReference type="EMBL" id="OOIL02003144">
    <property type="protein sequence ID" value="VFQ86399.1"/>
    <property type="molecule type" value="Genomic_DNA"/>
</dbReference>
<reference evidence="2 3" key="1">
    <citation type="submission" date="2018-04" db="EMBL/GenBank/DDBJ databases">
        <authorList>
            <person name="Vogel A."/>
        </authorList>
    </citation>
    <scope>NUCLEOTIDE SEQUENCE [LARGE SCALE GENOMIC DNA]</scope>
</reference>
<feature type="compositionally biased region" description="Basic residues" evidence="1">
    <location>
        <begin position="493"/>
        <end position="508"/>
    </location>
</feature>
<evidence type="ECO:0000256" key="1">
    <source>
        <dbReference type="SAM" id="MobiDB-lite"/>
    </source>
</evidence>
<name>A0A484MCZ9_9ASTE</name>
<protein>
    <submittedName>
        <fullName evidence="2">Uncharacterized protein</fullName>
    </submittedName>
</protein>
<keyword evidence="3" id="KW-1185">Reference proteome</keyword>
<accession>A0A484MCZ9</accession>
<evidence type="ECO:0000313" key="2">
    <source>
        <dbReference type="EMBL" id="VFQ86399.1"/>
    </source>
</evidence>
<feature type="compositionally biased region" description="Polar residues" evidence="1">
    <location>
        <begin position="74"/>
        <end position="83"/>
    </location>
</feature>
<gene>
    <name evidence="2" type="ORF">CCAM_LOCUS28175</name>
</gene>
<dbReference type="Proteomes" id="UP000595140">
    <property type="component" value="Unassembled WGS sequence"/>
</dbReference>
<proteinExistence type="predicted"/>
<evidence type="ECO:0000313" key="3">
    <source>
        <dbReference type="Proteomes" id="UP000595140"/>
    </source>
</evidence>
<organism evidence="2 3">
    <name type="scientific">Cuscuta campestris</name>
    <dbReference type="NCBI Taxonomy" id="132261"/>
    <lineage>
        <taxon>Eukaryota</taxon>
        <taxon>Viridiplantae</taxon>
        <taxon>Streptophyta</taxon>
        <taxon>Embryophyta</taxon>
        <taxon>Tracheophyta</taxon>
        <taxon>Spermatophyta</taxon>
        <taxon>Magnoliopsida</taxon>
        <taxon>eudicotyledons</taxon>
        <taxon>Gunneridae</taxon>
        <taxon>Pentapetalae</taxon>
        <taxon>asterids</taxon>
        <taxon>lamiids</taxon>
        <taxon>Solanales</taxon>
        <taxon>Convolvulaceae</taxon>
        <taxon>Cuscuteae</taxon>
        <taxon>Cuscuta</taxon>
        <taxon>Cuscuta subgen. Grammica</taxon>
        <taxon>Cuscuta sect. Cleistogrammica</taxon>
    </lineage>
</organism>